<dbReference type="EMBL" id="JAIWYP010000014">
    <property type="protein sequence ID" value="KAH3713781.1"/>
    <property type="molecule type" value="Genomic_DNA"/>
</dbReference>
<comment type="caution">
    <text evidence="1">The sequence shown here is derived from an EMBL/GenBank/DDBJ whole genome shotgun (WGS) entry which is preliminary data.</text>
</comment>
<dbReference type="Proteomes" id="UP000828390">
    <property type="component" value="Unassembled WGS sequence"/>
</dbReference>
<accession>A0A9D4BZA1</accession>
<sequence length="116" mass="13222">MLLFGWLDPGFNDRSVVVRQRRAALKRQKAKDVIHEKLSDAKEDLKHIKSNGYTHELQKCTGVCTSARDPRHDAETDSYTSNTKRCSGKALQREIRNVSKTLKAIVRQVMNLAKTI</sequence>
<proteinExistence type="predicted"/>
<reference evidence="1" key="2">
    <citation type="submission" date="2020-11" db="EMBL/GenBank/DDBJ databases">
        <authorList>
            <person name="McCartney M.A."/>
            <person name="Auch B."/>
            <person name="Kono T."/>
            <person name="Mallez S."/>
            <person name="Becker A."/>
            <person name="Gohl D.M."/>
            <person name="Silverstein K.A.T."/>
            <person name="Koren S."/>
            <person name="Bechman K.B."/>
            <person name="Herman A."/>
            <person name="Abrahante J.E."/>
            <person name="Garbe J."/>
        </authorList>
    </citation>
    <scope>NUCLEOTIDE SEQUENCE</scope>
    <source>
        <strain evidence="1">Duluth1</strain>
        <tissue evidence="1">Whole animal</tissue>
    </source>
</reference>
<evidence type="ECO:0000313" key="1">
    <source>
        <dbReference type="EMBL" id="KAH3713781.1"/>
    </source>
</evidence>
<keyword evidence="2" id="KW-1185">Reference proteome</keyword>
<gene>
    <name evidence="1" type="ORF">DPMN_073583</name>
</gene>
<organism evidence="1 2">
    <name type="scientific">Dreissena polymorpha</name>
    <name type="common">Zebra mussel</name>
    <name type="synonym">Mytilus polymorpha</name>
    <dbReference type="NCBI Taxonomy" id="45954"/>
    <lineage>
        <taxon>Eukaryota</taxon>
        <taxon>Metazoa</taxon>
        <taxon>Spiralia</taxon>
        <taxon>Lophotrochozoa</taxon>
        <taxon>Mollusca</taxon>
        <taxon>Bivalvia</taxon>
        <taxon>Autobranchia</taxon>
        <taxon>Heteroconchia</taxon>
        <taxon>Euheterodonta</taxon>
        <taxon>Imparidentia</taxon>
        <taxon>Neoheterodontei</taxon>
        <taxon>Myida</taxon>
        <taxon>Dreissenoidea</taxon>
        <taxon>Dreissenidae</taxon>
        <taxon>Dreissena</taxon>
    </lineage>
</organism>
<protein>
    <submittedName>
        <fullName evidence="1">Uncharacterized protein</fullName>
    </submittedName>
</protein>
<reference evidence="1" key="1">
    <citation type="journal article" date="2019" name="bioRxiv">
        <title>The Genome of the Zebra Mussel, Dreissena polymorpha: A Resource for Invasive Species Research.</title>
        <authorList>
            <person name="McCartney M.A."/>
            <person name="Auch B."/>
            <person name="Kono T."/>
            <person name="Mallez S."/>
            <person name="Zhang Y."/>
            <person name="Obille A."/>
            <person name="Becker A."/>
            <person name="Abrahante J.E."/>
            <person name="Garbe J."/>
            <person name="Badalamenti J.P."/>
            <person name="Herman A."/>
            <person name="Mangelson H."/>
            <person name="Liachko I."/>
            <person name="Sullivan S."/>
            <person name="Sone E.D."/>
            <person name="Koren S."/>
            <person name="Silverstein K.A.T."/>
            <person name="Beckman K.B."/>
            <person name="Gohl D.M."/>
        </authorList>
    </citation>
    <scope>NUCLEOTIDE SEQUENCE</scope>
    <source>
        <strain evidence="1">Duluth1</strain>
        <tissue evidence="1">Whole animal</tissue>
    </source>
</reference>
<dbReference type="AlphaFoldDB" id="A0A9D4BZA1"/>
<name>A0A9D4BZA1_DREPO</name>
<evidence type="ECO:0000313" key="2">
    <source>
        <dbReference type="Proteomes" id="UP000828390"/>
    </source>
</evidence>